<name>A0A518CNW5_9PLAN</name>
<protein>
    <recommendedName>
        <fullName evidence="4">AsmA-like C-terminal domain-containing protein</fullName>
    </recommendedName>
</protein>
<dbReference type="GO" id="GO:0005886">
    <property type="term" value="C:plasma membrane"/>
    <property type="evidence" value="ECO:0007669"/>
    <property type="project" value="TreeGrafter"/>
</dbReference>
<dbReference type="Proteomes" id="UP000317178">
    <property type="component" value="Chromosome"/>
</dbReference>
<gene>
    <name evidence="2" type="ORF">Pla110_26480</name>
</gene>
<sequence>MARIGKSIRWYFICILLLLTTVGGSAMWFWMRSDELLKSQLTAQLEELLPDWNIQIGRTRYDWKSQIHIYDVTIQGDHTKRSLLQLPEVIVQIDVEQFKANQHIQVQKLILKRPSINLLRNAQGMWNWEQLSPPPRSEEPVPEIEVRDARYRVILENGGDRPPGEVYIEQANVRLIPTGRRNVSIEGLTHINQVGRLAIKGNWSVDTGEWDVSGSIAEVKTQGEFLSLIAGQSPELLTKLQNFDTFLNNYPAQQDEVIAQTAAVSNVSLSSTAVHTDEIPDFGVGVLFDLDFQVTKTSPTEEPDFKFKFDFKDGKLTNRILPFPLSDLKGTVVWDNDLITIEKLTAMNGPAGIQASGKVARQPEKASFDIDLKCRNITLDQKLRARLTPGLAKLYDDFHPAGVFDLDVEFYFQPGVGLKHRNLLAKVRNGSCRFVKFPYPFTAVEGTVQQPGDSDIMEVDIRGLAARRETAVVGWLKNPGREAESHFEIQVSNLPVDDALLSASPPPLRKTLDAMQLQGQLDVNVELNRPPGLDQKYHQIIDVQLHHGAIQYAHFPYPVNDMTGRLQYDNHEKVWYFQELLGRNGQTTLMAEGLYDASTEPGHLSLKIDAKGGWFDAQLKQALSPEIQTVWDQLSPRGRLDLIALVDWDKGTPPSIRLPKLNVSQGEMTMDCFPYPIKNIEGEFEYAHRQSDFVQNQVHPSIQIKSFHGQHDNTRVQMIGIIDWAEYLDAQDWRVHFAKLHVDDLIPDRMFRLALPPDLRNVVEELNPEGNPISLSGTLDLRGSTDPQLPVTAGWNVETVLSGSDVWAGVELDQVRGNVTSRGIFNGQNVEMTGEIDIESAELWGDYQLTNIQGPYFLVDRRLWVGSVPKPIRPVHFPIDKDKIRPVTAKAIGGTISLEGDSLIEEDTIYKLKIIMEGGLLEEYARLYLPGTHNLRGVINSWIELKGQGNNMSAIGGNGQILISPAALYELPVFLQMFNELGGLIPQDKTAFKTAFAEYDISQKQFRFNRIQLQGDSIGMYGQGTARFDGQLNLDFYSVVPRNNLPLPIVNEVVNLASRDFVGVKVRGNVNRPIVTFDNAIKRLFDSIPVRDAMRAPAMLVPPFSFSSQPMFTPTGRPAPGN</sequence>
<accession>A0A518CNW5</accession>
<reference evidence="2 3" key="1">
    <citation type="submission" date="2019-02" db="EMBL/GenBank/DDBJ databases">
        <title>Deep-cultivation of Planctomycetes and their phenomic and genomic characterization uncovers novel biology.</title>
        <authorList>
            <person name="Wiegand S."/>
            <person name="Jogler M."/>
            <person name="Boedeker C."/>
            <person name="Pinto D."/>
            <person name="Vollmers J."/>
            <person name="Rivas-Marin E."/>
            <person name="Kohn T."/>
            <person name="Peeters S.H."/>
            <person name="Heuer A."/>
            <person name="Rast P."/>
            <person name="Oberbeckmann S."/>
            <person name="Bunk B."/>
            <person name="Jeske O."/>
            <person name="Meyerdierks A."/>
            <person name="Storesund J.E."/>
            <person name="Kallscheuer N."/>
            <person name="Luecker S."/>
            <person name="Lage O.M."/>
            <person name="Pohl T."/>
            <person name="Merkel B.J."/>
            <person name="Hornburger P."/>
            <person name="Mueller R.-W."/>
            <person name="Bruemmer F."/>
            <person name="Labrenz M."/>
            <person name="Spormann A.M."/>
            <person name="Op den Camp H."/>
            <person name="Overmann J."/>
            <person name="Amann R."/>
            <person name="Jetten M.S.M."/>
            <person name="Mascher T."/>
            <person name="Medema M.H."/>
            <person name="Devos D.P."/>
            <person name="Kaster A.-K."/>
            <person name="Ovreas L."/>
            <person name="Rohde M."/>
            <person name="Galperin M.Y."/>
            <person name="Jogler C."/>
        </authorList>
    </citation>
    <scope>NUCLEOTIDE SEQUENCE [LARGE SCALE GENOMIC DNA]</scope>
    <source>
        <strain evidence="2 3">Pla110</strain>
    </source>
</reference>
<keyword evidence="3" id="KW-1185">Reference proteome</keyword>
<evidence type="ECO:0000313" key="3">
    <source>
        <dbReference type="Proteomes" id="UP000317178"/>
    </source>
</evidence>
<keyword evidence="1" id="KW-0812">Transmembrane</keyword>
<proteinExistence type="predicted"/>
<dbReference type="OrthoDB" id="223541at2"/>
<dbReference type="PANTHER" id="PTHR30441">
    <property type="entry name" value="DUF748 DOMAIN-CONTAINING PROTEIN"/>
    <property type="match status" value="1"/>
</dbReference>
<dbReference type="KEGG" id="plon:Pla110_26480"/>
<keyword evidence="1" id="KW-0472">Membrane</keyword>
<evidence type="ECO:0000313" key="2">
    <source>
        <dbReference type="EMBL" id="QDU80912.1"/>
    </source>
</evidence>
<dbReference type="EMBL" id="CP036281">
    <property type="protein sequence ID" value="QDU80912.1"/>
    <property type="molecule type" value="Genomic_DNA"/>
</dbReference>
<evidence type="ECO:0000256" key="1">
    <source>
        <dbReference type="SAM" id="Phobius"/>
    </source>
</evidence>
<dbReference type="AlphaFoldDB" id="A0A518CNW5"/>
<keyword evidence="1" id="KW-1133">Transmembrane helix</keyword>
<dbReference type="InterPro" id="IPR052894">
    <property type="entry name" value="AsmA-related"/>
</dbReference>
<dbReference type="GO" id="GO:0090313">
    <property type="term" value="P:regulation of protein targeting to membrane"/>
    <property type="evidence" value="ECO:0007669"/>
    <property type="project" value="TreeGrafter"/>
</dbReference>
<organism evidence="2 3">
    <name type="scientific">Polystyrenella longa</name>
    <dbReference type="NCBI Taxonomy" id="2528007"/>
    <lineage>
        <taxon>Bacteria</taxon>
        <taxon>Pseudomonadati</taxon>
        <taxon>Planctomycetota</taxon>
        <taxon>Planctomycetia</taxon>
        <taxon>Planctomycetales</taxon>
        <taxon>Planctomycetaceae</taxon>
        <taxon>Polystyrenella</taxon>
    </lineage>
</organism>
<dbReference type="RefSeq" id="WP_144996142.1">
    <property type="nucleotide sequence ID" value="NZ_CP036281.1"/>
</dbReference>
<dbReference type="PANTHER" id="PTHR30441:SF8">
    <property type="entry name" value="DUF748 DOMAIN-CONTAINING PROTEIN"/>
    <property type="match status" value="1"/>
</dbReference>
<feature type="transmembrane region" description="Helical" evidence="1">
    <location>
        <begin position="12"/>
        <end position="31"/>
    </location>
</feature>
<evidence type="ECO:0008006" key="4">
    <source>
        <dbReference type="Google" id="ProtNLM"/>
    </source>
</evidence>